<dbReference type="InterPro" id="IPR036259">
    <property type="entry name" value="MFS_trans_sf"/>
</dbReference>
<evidence type="ECO:0000256" key="8">
    <source>
        <dbReference type="SAM" id="Phobius"/>
    </source>
</evidence>
<reference evidence="9" key="1">
    <citation type="submission" date="2020-04" db="EMBL/GenBank/DDBJ databases">
        <title>Analysis of mating type loci in Filobasidium floriforme.</title>
        <authorList>
            <person name="Nowrousian M."/>
        </authorList>
    </citation>
    <scope>NUCLEOTIDE SEQUENCE</scope>
    <source>
        <strain evidence="9">CBS 6242</strain>
    </source>
</reference>
<dbReference type="GO" id="GO:0015093">
    <property type="term" value="F:ferrous iron transmembrane transporter activity"/>
    <property type="evidence" value="ECO:0007669"/>
    <property type="project" value="TreeGrafter"/>
</dbReference>
<dbReference type="EMBL" id="JABELV010000005">
    <property type="protein sequence ID" value="KAG7575268.1"/>
    <property type="molecule type" value="Genomic_DNA"/>
</dbReference>
<dbReference type="AlphaFoldDB" id="A0A8K0NVN6"/>
<feature type="transmembrane region" description="Helical" evidence="8">
    <location>
        <begin position="209"/>
        <end position="228"/>
    </location>
</feature>
<proteinExistence type="inferred from homology"/>
<protein>
    <recommendedName>
        <fullName evidence="11">High-affinity iron permease CaFTR1</fullName>
    </recommendedName>
</protein>
<feature type="transmembrane region" description="Helical" evidence="8">
    <location>
        <begin position="6"/>
        <end position="32"/>
    </location>
</feature>
<dbReference type="InterPro" id="IPR004923">
    <property type="entry name" value="FTR1/Fip1/EfeU"/>
</dbReference>
<dbReference type="SUPFAM" id="SSF103473">
    <property type="entry name" value="MFS general substrate transporter"/>
    <property type="match status" value="1"/>
</dbReference>
<evidence type="ECO:0000256" key="6">
    <source>
        <dbReference type="ARBA" id="ARBA00023136"/>
    </source>
</evidence>
<keyword evidence="3" id="KW-0410">Iron transport</keyword>
<sequence length="426" mass="46748">MAKDLFSISIFFIIFRETIEAAIIVSVLLSFVEQLMSSGQLAPRSGPAIEGNEEDGETVRVKRIIRRMRIQIWAGAATGLFIALCIGGAFIAVFYTKLSDLWAKSEQLWEGIFSIIAAVLIYVMGLAFLKMDRSRVKWRIKLAQAFDNKVSSTGLLEDEKPEEAARARKEARNGKWALFLLPFITVLREGVEAVVFVGGVSLGQSGTSIPIATIVGLIAGAVVGYLIYRTGSTFALHWFLVVSTCFLFLIGAGLMSKAVWFLQYYRFAKKVGGDVAETGNGPGSYQVQGNVWHLTYGNPEPGAIGSNGFTQLANAIVGWNNDANLGSILSYVFYWIAVMGGLYYNKWSEGRCTFFGRGSAAYNRRMERRAEKAQMPSRQLSPEGSGSEAGSHGKQAPLDEISAAPLLLRDNRTESYSADDKFDKTI</sequence>
<feature type="transmembrane region" description="Helical" evidence="8">
    <location>
        <begin position="72"/>
        <end position="96"/>
    </location>
</feature>
<dbReference type="PANTHER" id="PTHR31632">
    <property type="entry name" value="IRON TRANSPORTER FTH1"/>
    <property type="match status" value="1"/>
</dbReference>
<evidence type="ECO:0000313" key="9">
    <source>
        <dbReference type="EMBL" id="KAG7575268.1"/>
    </source>
</evidence>
<dbReference type="Pfam" id="PF03239">
    <property type="entry name" value="FTR1"/>
    <property type="match status" value="1"/>
</dbReference>
<feature type="transmembrane region" description="Helical" evidence="8">
    <location>
        <begin position="176"/>
        <end position="197"/>
    </location>
</feature>
<keyword evidence="3" id="KW-0813">Transport</keyword>
<comment type="subcellular location">
    <subcellularLocation>
        <location evidence="1">Membrane</location>
        <topology evidence="1">Multi-pass membrane protein</topology>
    </subcellularLocation>
</comment>
<evidence type="ECO:0000256" key="7">
    <source>
        <dbReference type="SAM" id="MobiDB-lite"/>
    </source>
</evidence>
<evidence type="ECO:0008006" key="11">
    <source>
        <dbReference type="Google" id="ProtNLM"/>
    </source>
</evidence>
<keyword evidence="6 8" id="KW-0472">Membrane</keyword>
<dbReference type="OrthoDB" id="4364at2759"/>
<keyword evidence="3" id="KW-0408">Iron</keyword>
<feature type="region of interest" description="Disordered" evidence="7">
    <location>
        <begin position="367"/>
        <end position="396"/>
    </location>
</feature>
<keyword evidence="10" id="KW-1185">Reference proteome</keyword>
<feature type="transmembrane region" description="Helical" evidence="8">
    <location>
        <begin position="328"/>
        <end position="345"/>
    </location>
</feature>
<keyword evidence="3" id="KW-0406">Ion transport</keyword>
<accession>A0A8K0NVN6</accession>
<keyword evidence="4 8" id="KW-0812">Transmembrane</keyword>
<dbReference type="PANTHER" id="PTHR31632:SF2">
    <property type="entry name" value="PLASMA MEMBRANE IRON PERMEASE"/>
    <property type="match status" value="1"/>
</dbReference>
<feature type="transmembrane region" description="Helical" evidence="8">
    <location>
        <begin position="108"/>
        <end position="129"/>
    </location>
</feature>
<evidence type="ECO:0000256" key="3">
    <source>
        <dbReference type="ARBA" id="ARBA00022496"/>
    </source>
</evidence>
<evidence type="ECO:0000256" key="5">
    <source>
        <dbReference type="ARBA" id="ARBA00022989"/>
    </source>
</evidence>
<evidence type="ECO:0000313" key="10">
    <source>
        <dbReference type="Proteomes" id="UP000812966"/>
    </source>
</evidence>
<dbReference type="Proteomes" id="UP000812966">
    <property type="component" value="Unassembled WGS sequence"/>
</dbReference>
<keyword evidence="5 8" id="KW-1133">Transmembrane helix</keyword>
<organism evidence="9 10">
    <name type="scientific">Filobasidium floriforme</name>
    <dbReference type="NCBI Taxonomy" id="5210"/>
    <lineage>
        <taxon>Eukaryota</taxon>
        <taxon>Fungi</taxon>
        <taxon>Dikarya</taxon>
        <taxon>Basidiomycota</taxon>
        <taxon>Agaricomycotina</taxon>
        <taxon>Tremellomycetes</taxon>
        <taxon>Filobasidiales</taxon>
        <taxon>Filobasidiaceae</taxon>
        <taxon>Filobasidium</taxon>
    </lineage>
</organism>
<gene>
    <name evidence="9" type="ORF">FFLO_00432</name>
</gene>
<comment type="similarity">
    <text evidence="2">Belongs to the oxidase-dependent Fe transporter (OFeT) (TC 9.A.10.1) family.</text>
</comment>
<comment type="caution">
    <text evidence="9">The sequence shown here is derived from an EMBL/GenBank/DDBJ whole genome shotgun (WGS) entry which is preliminary data.</text>
</comment>
<evidence type="ECO:0000256" key="2">
    <source>
        <dbReference type="ARBA" id="ARBA00008333"/>
    </source>
</evidence>
<evidence type="ECO:0000256" key="4">
    <source>
        <dbReference type="ARBA" id="ARBA00022692"/>
    </source>
</evidence>
<evidence type="ECO:0000256" key="1">
    <source>
        <dbReference type="ARBA" id="ARBA00004141"/>
    </source>
</evidence>
<feature type="transmembrane region" description="Helical" evidence="8">
    <location>
        <begin position="235"/>
        <end position="255"/>
    </location>
</feature>
<dbReference type="GO" id="GO:0033573">
    <property type="term" value="C:high-affinity iron permease complex"/>
    <property type="evidence" value="ECO:0007669"/>
    <property type="project" value="InterPro"/>
</dbReference>
<name>A0A8K0NVN6_9TREE</name>